<comment type="caution">
    <text evidence="1">The sequence shown here is derived from an EMBL/GenBank/DDBJ whole genome shotgun (WGS) entry which is preliminary data.</text>
</comment>
<organism evidence="1 2">
    <name type="scientific">Mesorhizobium australicum</name>
    <dbReference type="NCBI Taxonomy" id="536018"/>
    <lineage>
        <taxon>Bacteria</taxon>
        <taxon>Pseudomonadati</taxon>
        <taxon>Pseudomonadota</taxon>
        <taxon>Alphaproteobacteria</taxon>
        <taxon>Hyphomicrobiales</taxon>
        <taxon>Phyllobacteriaceae</taxon>
        <taxon>Mesorhizobium</taxon>
    </lineage>
</organism>
<dbReference type="Proteomes" id="UP001480082">
    <property type="component" value="Unassembled WGS sequence"/>
</dbReference>
<dbReference type="EMBL" id="JAMYRI010000017">
    <property type="protein sequence ID" value="MER9287092.1"/>
    <property type="molecule type" value="Genomic_DNA"/>
</dbReference>
<reference evidence="1 2" key="1">
    <citation type="journal article" date="2024" name="Proc. Natl. Acad. Sci. U.S.A.">
        <title>The evolutionary genomics of adaptation to stress in wild rhizobium bacteria.</title>
        <authorList>
            <person name="Kehlet-Delgado H."/>
            <person name="Montoya A.P."/>
            <person name="Jensen K.T."/>
            <person name="Wendlandt C.E."/>
            <person name="Dexheimer C."/>
            <person name="Roberts M."/>
            <person name="Torres Martinez L."/>
            <person name="Friesen M.L."/>
            <person name="Griffitts J.S."/>
            <person name="Porter S.S."/>
        </authorList>
    </citation>
    <scope>NUCLEOTIDE SEQUENCE [LARGE SCALE GENOMIC DNA]</scope>
    <source>
        <strain evidence="1 2">M0468</strain>
    </source>
</reference>
<proteinExistence type="predicted"/>
<sequence>MSAFLPVRIAFMNLQTTTAISSVAEARAAMNGEWKNKNLHSYRQALRLLEEAQAGTCRQSVAFAAFVKAARDQDMVVSDQPSEALKRLDVLARSIYAQDRQLPRSV</sequence>
<protein>
    <submittedName>
        <fullName evidence="1">DUF982 domain-containing protein</fullName>
    </submittedName>
</protein>
<gene>
    <name evidence="1" type="ORF">NKI81_24595</name>
</gene>
<evidence type="ECO:0000313" key="1">
    <source>
        <dbReference type="EMBL" id="MER9287092.1"/>
    </source>
</evidence>
<evidence type="ECO:0000313" key="2">
    <source>
        <dbReference type="Proteomes" id="UP001480082"/>
    </source>
</evidence>
<name>A0ACC6T5B5_9HYPH</name>
<accession>A0ACC6T5B5</accession>
<keyword evidence="2" id="KW-1185">Reference proteome</keyword>